<dbReference type="InterPro" id="IPR000873">
    <property type="entry name" value="AMP-dep_synth/lig_dom"/>
</dbReference>
<sequence>MSLYTRVVSSFLFPLHERLKKHTTVRIRKALEHSQWQSPTELRAVQSQRLANFMQKIYAQVPYYQQVFDELGLKPTDITSPADLAKLPFLTKSIIRENFSALTSSQAGPLQRFNTGGSSGQPLVFLLGNERVSHDVAEKWRATRWWGVDIGDTEIVAWGSPIELGAQDKVRLARDKLFRSTLIPAFDMTEQKLLGFIEQIRTLRPKMLFGYPSVFELIAKTAKKQGIRLDDLGIKVAFVTSERLYPYQRETISSVFGCPVANGYGGRDAGFIAHECPSGGMHMSFEDIVVEIVDPQGNPLPAGQSGEIVVTHLGNSEFPFVRYRTGDIATLSDKTCACGRGLPMLESIEGRSTDFVVAADGTVMHGLALIYILRDLPGIEAFKVTQETLLQTRVQVVVKEELTDAMTEQVQAGFQARLGKDVSVEVEVVDEIQPEKSGKYRYVISKVAP</sequence>
<dbReference type="Gene3D" id="3.40.50.12780">
    <property type="entry name" value="N-terminal domain of ligase-like"/>
    <property type="match status" value="1"/>
</dbReference>
<dbReference type="GO" id="GO:0016779">
    <property type="term" value="F:nucleotidyltransferase activity"/>
    <property type="evidence" value="ECO:0007669"/>
    <property type="project" value="UniProtKB-KW"/>
</dbReference>
<keyword evidence="3" id="KW-1185">Reference proteome</keyword>
<reference evidence="2" key="2">
    <citation type="submission" date="2020-09" db="EMBL/GenBank/DDBJ databases">
        <authorList>
            <person name="Sun Q."/>
            <person name="Zhou Y."/>
        </authorList>
    </citation>
    <scope>NUCLEOTIDE SEQUENCE</scope>
    <source>
        <strain evidence="2">CGMCC 1.7086</strain>
    </source>
</reference>
<accession>A0A917YR94</accession>
<dbReference type="InterPro" id="IPR053158">
    <property type="entry name" value="CapK_Type1_Caps_Biosynth"/>
</dbReference>
<reference evidence="2" key="1">
    <citation type="journal article" date="2014" name="Int. J. Syst. Evol. Microbiol.">
        <title>Complete genome sequence of Corynebacterium casei LMG S-19264T (=DSM 44701T), isolated from a smear-ripened cheese.</title>
        <authorList>
            <consortium name="US DOE Joint Genome Institute (JGI-PGF)"/>
            <person name="Walter F."/>
            <person name="Albersmeier A."/>
            <person name="Kalinowski J."/>
            <person name="Ruckert C."/>
        </authorList>
    </citation>
    <scope>NUCLEOTIDE SEQUENCE</scope>
    <source>
        <strain evidence="2">CGMCC 1.7086</strain>
    </source>
</reference>
<gene>
    <name evidence="2" type="ORF">GCM10010982_01650</name>
</gene>
<dbReference type="PANTHER" id="PTHR36932:SF1">
    <property type="entry name" value="CAPSULAR POLYSACCHARIDE BIOSYNTHESIS PROTEIN"/>
    <property type="match status" value="1"/>
</dbReference>
<protein>
    <submittedName>
        <fullName evidence="2">Adenylyltransferase</fullName>
    </submittedName>
</protein>
<dbReference type="Proteomes" id="UP000606935">
    <property type="component" value="Unassembled WGS sequence"/>
</dbReference>
<dbReference type="AlphaFoldDB" id="A0A917YR94"/>
<comment type="caution">
    <text evidence="2">The sequence shown here is derived from an EMBL/GenBank/DDBJ whole genome shotgun (WGS) entry which is preliminary data.</text>
</comment>
<dbReference type="RefSeq" id="WP_229701967.1">
    <property type="nucleotide sequence ID" value="NZ_BMLS01000001.1"/>
</dbReference>
<keyword evidence="2" id="KW-0548">Nucleotidyltransferase</keyword>
<name>A0A917YR94_9ALTE</name>
<dbReference type="InterPro" id="IPR042099">
    <property type="entry name" value="ANL_N_sf"/>
</dbReference>
<dbReference type="PANTHER" id="PTHR36932">
    <property type="entry name" value="CAPSULAR POLYSACCHARIDE BIOSYNTHESIS PROTEIN"/>
    <property type="match status" value="1"/>
</dbReference>
<dbReference type="SUPFAM" id="SSF56801">
    <property type="entry name" value="Acetyl-CoA synthetase-like"/>
    <property type="match status" value="1"/>
</dbReference>
<dbReference type="Pfam" id="PF00501">
    <property type="entry name" value="AMP-binding"/>
    <property type="match status" value="1"/>
</dbReference>
<evidence type="ECO:0000313" key="2">
    <source>
        <dbReference type="EMBL" id="GGO63791.1"/>
    </source>
</evidence>
<keyword evidence="2" id="KW-0808">Transferase</keyword>
<feature type="domain" description="AMP-dependent synthetase/ligase" evidence="1">
    <location>
        <begin position="196"/>
        <end position="311"/>
    </location>
</feature>
<evidence type="ECO:0000259" key="1">
    <source>
        <dbReference type="Pfam" id="PF00501"/>
    </source>
</evidence>
<dbReference type="EMBL" id="BMLS01000001">
    <property type="protein sequence ID" value="GGO63791.1"/>
    <property type="molecule type" value="Genomic_DNA"/>
</dbReference>
<proteinExistence type="predicted"/>
<evidence type="ECO:0000313" key="3">
    <source>
        <dbReference type="Proteomes" id="UP000606935"/>
    </source>
</evidence>
<organism evidence="2 3">
    <name type="scientific">Bowmanella pacifica</name>
    <dbReference type="NCBI Taxonomy" id="502051"/>
    <lineage>
        <taxon>Bacteria</taxon>
        <taxon>Pseudomonadati</taxon>
        <taxon>Pseudomonadota</taxon>
        <taxon>Gammaproteobacteria</taxon>
        <taxon>Alteromonadales</taxon>
        <taxon>Alteromonadaceae</taxon>
        <taxon>Bowmanella</taxon>
    </lineage>
</organism>